<evidence type="ECO:0000313" key="1">
    <source>
        <dbReference type="EMBL" id="GIY56483.1"/>
    </source>
</evidence>
<organism evidence="1 2">
    <name type="scientific">Caerostris darwini</name>
    <dbReference type="NCBI Taxonomy" id="1538125"/>
    <lineage>
        <taxon>Eukaryota</taxon>
        <taxon>Metazoa</taxon>
        <taxon>Ecdysozoa</taxon>
        <taxon>Arthropoda</taxon>
        <taxon>Chelicerata</taxon>
        <taxon>Arachnida</taxon>
        <taxon>Araneae</taxon>
        <taxon>Araneomorphae</taxon>
        <taxon>Entelegynae</taxon>
        <taxon>Araneoidea</taxon>
        <taxon>Araneidae</taxon>
        <taxon>Caerostris</taxon>
    </lineage>
</organism>
<dbReference type="AlphaFoldDB" id="A0AAV4UFF4"/>
<name>A0AAV4UFF4_9ARAC</name>
<protein>
    <submittedName>
        <fullName evidence="1">Uncharacterized protein</fullName>
    </submittedName>
</protein>
<accession>A0AAV4UFF4</accession>
<comment type="caution">
    <text evidence="1">The sequence shown here is derived from an EMBL/GenBank/DDBJ whole genome shotgun (WGS) entry which is preliminary data.</text>
</comment>
<sequence>MLPRGSTVHLRVVRVTISLIDYRVPWAKSTEVSQMVYPSFKHRVGENFTHRTLSLLIFSPNLKPGPSVDTEPVPHSITFNK</sequence>
<dbReference type="Proteomes" id="UP001054837">
    <property type="component" value="Unassembled WGS sequence"/>
</dbReference>
<reference evidence="1 2" key="1">
    <citation type="submission" date="2021-06" db="EMBL/GenBank/DDBJ databases">
        <title>Caerostris darwini draft genome.</title>
        <authorList>
            <person name="Kono N."/>
            <person name="Arakawa K."/>
        </authorList>
    </citation>
    <scope>NUCLEOTIDE SEQUENCE [LARGE SCALE GENOMIC DNA]</scope>
</reference>
<gene>
    <name evidence="1" type="ORF">CDAR_63061</name>
</gene>
<proteinExistence type="predicted"/>
<evidence type="ECO:0000313" key="2">
    <source>
        <dbReference type="Proteomes" id="UP001054837"/>
    </source>
</evidence>
<keyword evidence="2" id="KW-1185">Reference proteome</keyword>
<dbReference type="EMBL" id="BPLQ01011198">
    <property type="protein sequence ID" value="GIY56483.1"/>
    <property type="molecule type" value="Genomic_DNA"/>
</dbReference>